<dbReference type="Gene3D" id="2.30.30.140">
    <property type="match status" value="9"/>
</dbReference>
<evidence type="ECO:0000259" key="2">
    <source>
        <dbReference type="PROSITE" id="PS50304"/>
    </source>
</evidence>
<feature type="region of interest" description="Disordered" evidence="1">
    <location>
        <begin position="764"/>
        <end position="875"/>
    </location>
</feature>
<dbReference type="PANTHER" id="PTHR22948">
    <property type="entry name" value="TUDOR DOMAIN CONTAINING PROTEIN"/>
    <property type="match status" value="1"/>
</dbReference>
<dbReference type="InParanoid" id="E2B6R9"/>
<dbReference type="STRING" id="610380.E2B6R9"/>
<dbReference type="InterPro" id="IPR002999">
    <property type="entry name" value="Tudor"/>
</dbReference>
<evidence type="ECO:0000313" key="3">
    <source>
        <dbReference type="EMBL" id="EFN88653.1"/>
    </source>
</evidence>
<feature type="compositionally biased region" description="Basic and acidic residues" evidence="1">
    <location>
        <begin position="727"/>
        <end position="752"/>
    </location>
</feature>
<dbReference type="Pfam" id="PF00567">
    <property type="entry name" value="TUDOR"/>
    <property type="match status" value="9"/>
</dbReference>
<feature type="region of interest" description="Disordered" evidence="1">
    <location>
        <begin position="2412"/>
        <end position="2445"/>
    </location>
</feature>
<feature type="region of interest" description="Disordered" evidence="1">
    <location>
        <begin position="661"/>
        <end position="752"/>
    </location>
</feature>
<feature type="compositionally biased region" description="Polar residues" evidence="1">
    <location>
        <begin position="859"/>
        <end position="875"/>
    </location>
</feature>
<dbReference type="FunFam" id="2.30.30.140:FF:000018">
    <property type="entry name" value="Serine/threonine-protein kinase 31"/>
    <property type="match status" value="2"/>
</dbReference>
<evidence type="ECO:0000313" key="4">
    <source>
        <dbReference type="Proteomes" id="UP000008237"/>
    </source>
</evidence>
<protein>
    <submittedName>
        <fullName evidence="3">Maternal protein tudor</fullName>
    </submittedName>
</protein>
<feature type="compositionally biased region" description="Polar residues" evidence="1">
    <location>
        <begin position="661"/>
        <end position="681"/>
    </location>
</feature>
<feature type="compositionally biased region" description="Polar residues" evidence="1">
    <location>
        <begin position="2412"/>
        <end position="2428"/>
    </location>
</feature>
<feature type="domain" description="Tudor" evidence="2">
    <location>
        <begin position="529"/>
        <end position="585"/>
    </location>
</feature>
<dbReference type="InterPro" id="IPR035437">
    <property type="entry name" value="SNase_OB-fold_sf"/>
</dbReference>
<reference evidence="3 4" key="1">
    <citation type="journal article" date="2010" name="Science">
        <title>Genomic comparison of the ants Camponotus floridanus and Harpegnathos saltator.</title>
        <authorList>
            <person name="Bonasio R."/>
            <person name="Zhang G."/>
            <person name="Ye C."/>
            <person name="Mutti N.S."/>
            <person name="Fang X."/>
            <person name="Qin N."/>
            <person name="Donahue G."/>
            <person name="Yang P."/>
            <person name="Li Q."/>
            <person name="Li C."/>
            <person name="Zhang P."/>
            <person name="Huang Z."/>
            <person name="Berger S.L."/>
            <person name="Reinberg D."/>
            <person name="Wang J."/>
            <person name="Liebig J."/>
        </authorList>
    </citation>
    <scope>NUCLEOTIDE SEQUENCE [LARGE SCALE GENOMIC DNA]</scope>
    <source>
        <strain evidence="3 4">R22 G/1</strain>
    </source>
</reference>
<feature type="compositionally biased region" description="Polar residues" evidence="1">
    <location>
        <begin position="696"/>
        <end position="708"/>
    </location>
</feature>
<sequence>MSHHRDNIPCPTETIIFVTHVESDREYLKIWGQQDTHTATCVERFIYPLVEQFSQGYGRPSKSNPPMIGALCCGRFKNDGYYRAKILDIRRDGMIVVHFIDYGNIEILPPNDVHLLGNIPGSEPLQTYPAMATEFILLKILPVNGVWENRIIETIKNILCYNEYRALVSNVANNRFLVKLWYNNEDFSDLLIRRHLGLPANVQDICRMKSFSQPEMLSTPMYQQQNEGNMNNFTTMPMMQNANINQNTNMQGMYCKAPSPNITQHKYIAPQLSPPVQEALVFKSRVLDVGTMHDVLVSCVEDGPQKFSVQVQSTTEILSRLMKEINNRPKEPLQEPPLPGSVCLGYTEGRVLCRAVVMSVMEHKCKLYYVDFGHTEVLPYTDIFQLPPEFINPKVLSIRFTLSGLKELNITQEMKDYFKELVSRKLLCLQVRPPEGPPLIQYGDLYDNGINIKDMLKKAFPVPATVPMMYSYPQLRRLSKDVQEIIHVSFVESCKKFFVQLDSGTKSLESIMAGLSQYAKTSSAFNMAQLKVGLPCAALYDSEWYRAQIVNISGDKVKVVYVDYGNEETLSIMSLRTIHDDLVTKLPAQAIKCALNGYEVLAPDQEITSHFERLTLEKRFYMKVVASQPNSLLVDLFEFETMRSVHPQLLNNLFCDKTAENSTSSQNGEIQHSAKTSNLYDVQSGDKDKYNKKSNADSWNRNQNAKFSQENRPKTWREKQIVNGEWSPEKQYENRRERTATHFQRDNSQNDRFAKEVNTINRSGRLYNKYDKGEIDTPNKSNREAFRSDRNRYPTNEPKLYRNNPSDKVFNDKDSDTSSKGNDSRGKGSFNRNSRGERCDNGIPSRLQTTKWNDRNNDRTSYNKNGRFNGDYNTGGNNFKNKENYTNNISYNQEDTCEFWDTKDVNTESQSTVIANKESQLVPMNITLGTVKNCEVVFVNSPSDFFVQLNPECLELEPIMNSIAETYEKNEEMMQAFEIKCDTSCIAQYQEDLKWYRAMIKSVEGNNATVKFIDYGNTESVDFTRIKTIREEFLKLPIQAVQCKLLGLTNAGDQEAMYATFMQKIEEKSLAVEFISEGNGIYEVLLHEVIDGISSNNYINEEFCTSADLTKAKETALNKVIPKKGHIVPDYTPFSSKWQTALYEPESKHNVIITWFINPNKFYCQTLRQEAEFKTMMNEIQKTYAGRESIKHKLEIGSPVIAIFSEDGALYRAEVVNNNVQNGHVVQYIDFGNCATVKQHNIYPVEKKFMQLPRLAAQCTLKDIVPKNLNWSEVNNDALDNCFNGDKYDCTFHNLNADRYTISLNLNGQDVVVPETPNIEITALNEVERVDISLLSGQTLKMKVSNVESITRFHVQLPSASKCEHLIDEYMADKNAEALALPGALAIMQKQALECSLQDVQASPDADRQLKELIEGKDVLVHVTEVNDSRLMVKLYDLHGNGIMNASDKVISTVCPMPILSSTHKVSMSCAMIQNDHSVNVWLQRYSDYEIEAKLLADLQQYYFNSGQRLKPEVNLLCAVKSTDGRWYRGKIISHTETTAYVHYIDYGNTEEIALEFIMVLEPQFYEPYQLAINATLSVALAGIETEQINIVQTHLMNKEFTAVFYNVHNKWIVDLIENGEKLSDKLRSLNLVKEQDIAPQSFSQTQESSTTLMFDTYVSHTDSPSQFWLQQVNENAVLGELQDKLQLEVLNFPAVDDIPEEGTLCVAIYSFDDRWYRAEVLDADEDITTVRFIDYGNTDVIDKAGHIRQMPDTWKNIKRYAVKCKLDVIPIGTEDWDQTTCNRFGELVMSVDVLQAKIVADTVPNRVELFINNKSVSETLVEEGLAVIVSSEQAELVDEEIVDIELDPHSAFVCHINSPSEFWVQEEKSVADLEVMTDRFMVADMFPRIDIVKEDLLCVAKYPEDSQWYRARVLSHVDKGTTQVIYIDYGNSSKSTEIRALPEDLADVPPLSRKCCLELPSHVKEWSEEACNKFIGLAADGATIFILDVLKEQETSMVKLTLDNQNVTDILASLCEQHLPVIEERLPPLGEENSPNVVVSHINSPDEFWIQAESSISELEVMSDRLRDAQSFVTLNTFDVGTVCAALYPEDEYWYRAKILAHHEEGMEVLYMDYGNSAVTKELRVLPQDIVNIPTLSKRCALEKPHHIAVWSKQACDKFKELAAEGATMFQFETLDENDPMHVRLNLNGTNVVEFLQIECEDITQVEKVIDEDVEVIEETKDTTSTTEKQLKVVADETVVQQDHPNEEISDFEQKLEKLIDEEVINKSFGDSNTGNEFIEDQQGYIMYSNEIGKLDEESEVVAPKHITEVSEVSEDLGTTNATCLMPVVTELSVDDIIGNMVRDITEESDSQEINDISLQIINEPQSDVQDEVHRVQGEVHQIRDEVHQIQDDEIHEQQKHVIQIQDINISEPSDLSNANKKQLQNATEDDANEEEKLHSQVQSDTLFVEQTTINERISIDTTGDVTEDADSKEILSITNGSQDIVQLDANQIKEEKEQSETKPNINEPLEQQNLNTIFDDVRNNVRCLSKEHINLTKELQEQSSTENETVYKNTTKDDNLQIILKSASTDLDASSKSTGMAAMMPLPSVTKTDLIEQRRSLGSRRRSEDKIVPGCISRGESPDAEAATYSLTPKTSEKLTTSVANILQPVADSVQEEDSEILTVPVENNIP</sequence>
<dbReference type="PANTHER" id="PTHR22948:SF72">
    <property type="entry name" value="TUDOR DOMAIN-CONTAINING PROTEIN"/>
    <property type="match status" value="1"/>
</dbReference>
<feature type="domain" description="Tudor" evidence="2">
    <location>
        <begin position="1699"/>
        <end position="1757"/>
    </location>
</feature>
<feature type="compositionally biased region" description="Basic and acidic residues" evidence="1">
    <location>
        <begin position="809"/>
        <end position="826"/>
    </location>
</feature>
<dbReference type="InterPro" id="IPR050621">
    <property type="entry name" value="Tudor_domain_containing"/>
</dbReference>
<organism evidence="4">
    <name type="scientific">Harpegnathos saltator</name>
    <name type="common">Jerdon's jumping ant</name>
    <dbReference type="NCBI Taxonomy" id="610380"/>
    <lineage>
        <taxon>Eukaryota</taxon>
        <taxon>Metazoa</taxon>
        <taxon>Ecdysozoa</taxon>
        <taxon>Arthropoda</taxon>
        <taxon>Hexapoda</taxon>
        <taxon>Insecta</taxon>
        <taxon>Pterygota</taxon>
        <taxon>Neoptera</taxon>
        <taxon>Endopterygota</taxon>
        <taxon>Hymenoptera</taxon>
        <taxon>Apocrita</taxon>
        <taxon>Aculeata</taxon>
        <taxon>Formicoidea</taxon>
        <taxon>Formicidae</taxon>
        <taxon>Ponerinae</taxon>
        <taxon>Ponerini</taxon>
        <taxon>Harpegnathos</taxon>
    </lineage>
</organism>
<gene>
    <name evidence="3" type="ORF">EAI_10960</name>
</gene>
<feature type="compositionally biased region" description="Basic and acidic residues" evidence="1">
    <location>
        <begin position="768"/>
        <end position="792"/>
    </location>
</feature>
<feature type="domain" description="Tudor" evidence="2">
    <location>
        <begin position="336"/>
        <end position="393"/>
    </location>
</feature>
<dbReference type="FunCoup" id="E2B6R9">
    <property type="interactions" value="212"/>
</dbReference>
<feature type="domain" description="Tudor" evidence="2">
    <location>
        <begin position="1511"/>
        <end position="1568"/>
    </location>
</feature>
<name>E2B6R9_HARSA</name>
<dbReference type="OrthoDB" id="9989103at2759"/>
<dbReference type="PROSITE" id="PS50304">
    <property type="entry name" value="TUDOR"/>
    <property type="match status" value="9"/>
</dbReference>
<feature type="compositionally biased region" description="Basic and acidic residues" evidence="1">
    <location>
        <begin position="709"/>
        <end position="720"/>
    </location>
</feature>
<feature type="domain" description="Tudor" evidence="2">
    <location>
        <begin position="1193"/>
        <end position="1252"/>
    </location>
</feature>
<accession>E2B6R9</accession>
<dbReference type="SUPFAM" id="SSF63748">
    <property type="entry name" value="Tudor/PWWP/MBT"/>
    <property type="match status" value="9"/>
</dbReference>
<keyword evidence="4" id="KW-1185">Reference proteome</keyword>
<dbReference type="SMART" id="SM00333">
    <property type="entry name" value="TUDOR"/>
    <property type="match status" value="9"/>
</dbReference>
<dbReference type="Gene3D" id="2.40.50.90">
    <property type="match status" value="9"/>
</dbReference>
<feature type="domain" description="Tudor" evidence="2">
    <location>
        <begin position="65"/>
        <end position="123"/>
    </location>
</feature>
<feature type="compositionally biased region" description="Basic and acidic residues" evidence="1">
    <location>
        <begin position="684"/>
        <end position="695"/>
    </location>
</feature>
<dbReference type="Proteomes" id="UP000008237">
    <property type="component" value="Unassembled WGS sequence"/>
</dbReference>
<dbReference type="OMA" id="CSQYIVL"/>
<proteinExistence type="predicted"/>
<feature type="domain" description="Tudor" evidence="2">
    <location>
        <begin position="978"/>
        <end position="1036"/>
    </location>
</feature>
<dbReference type="CDD" id="cd20379">
    <property type="entry name" value="Tudor_dTUD-like"/>
    <property type="match status" value="1"/>
</dbReference>
<feature type="domain" description="Tudor" evidence="2">
    <location>
        <begin position="1892"/>
        <end position="1951"/>
    </location>
</feature>
<evidence type="ECO:0000256" key="1">
    <source>
        <dbReference type="SAM" id="MobiDB-lite"/>
    </source>
</evidence>
<dbReference type="GO" id="GO:0005737">
    <property type="term" value="C:cytoplasm"/>
    <property type="evidence" value="ECO:0007669"/>
    <property type="project" value="UniProtKB-ARBA"/>
</dbReference>
<feature type="domain" description="Tudor" evidence="2">
    <location>
        <begin position="2078"/>
        <end position="2136"/>
    </location>
</feature>
<dbReference type="EMBL" id="GL446000">
    <property type="protein sequence ID" value="EFN88653.1"/>
    <property type="molecule type" value="Genomic_DNA"/>
</dbReference>